<dbReference type="GO" id="GO:0016042">
    <property type="term" value="P:lipid catabolic process"/>
    <property type="evidence" value="ECO:0007669"/>
    <property type="project" value="UniProtKB-KW"/>
</dbReference>
<dbReference type="EMBL" id="LT882680">
    <property type="protein sequence ID" value="SMY24270.1"/>
    <property type="molecule type" value="Genomic_DNA"/>
</dbReference>
<dbReference type="Pfam" id="PF01734">
    <property type="entry name" value="Patatin"/>
    <property type="match status" value="1"/>
</dbReference>
<organism evidence="7 8">
    <name type="scientific">Zymoseptoria tritici ST99CH_1A5</name>
    <dbReference type="NCBI Taxonomy" id="1276529"/>
    <lineage>
        <taxon>Eukaryota</taxon>
        <taxon>Fungi</taxon>
        <taxon>Dikarya</taxon>
        <taxon>Ascomycota</taxon>
        <taxon>Pezizomycotina</taxon>
        <taxon>Dothideomycetes</taxon>
        <taxon>Dothideomycetidae</taxon>
        <taxon>Mycosphaerellales</taxon>
        <taxon>Mycosphaerellaceae</taxon>
        <taxon>Zymoseptoria</taxon>
    </lineage>
</organism>
<dbReference type="AlphaFoldDB" id="A0A1Y6LLI8"/>
<dbReference type="GO" id="GO:0016020">
    <property type="term" value="C:membrane"/>
    <property type="evidence" value="ECO:0007669"/>
    <property type="project" value="TreeGrafter"/>
</dbReference>
<proteinExistence type="predicted"/>
<keyword evidence="2" id="KW-0442">Lipid degradation</keyword>
<evidence type="ECO:0000256" key="1">
    <source>
        <dbReference type="ARBA" id="ARBA00022801"/>
    </source>
</evidence>
<dbReference type="Proteomes" id="UP000215453">
    <property type="component" value="Chromosome 5"/>
</dbReference>
<dbReference type="GO" id="GO:0047499">
    <property type="term" value="F:calcium-independent phospholipase A2 activity"/>
    <property type="evidence" value="ECO:0007669"/>
    <property type="project" value="TreeGrafter"/>
</dbReference>
<protein>
    <recommendedName>
        <fullName evidence="6">PNPLA domain-containing protein</fullName>
    </recommendedName>
</protein>
<gene>
    <name evidence="7" type="ORF">ZT1A5_G5711</name>
</gene>
<evidence type="ECO:0000256" key="3">
    <source>
        <dbReference type="ARBA" id="ARBA00023098"/>
    </source>
</evidence>
<evidence type="ECO:0000256" key="4">
    <source>
        <dbReference type="PROSITE-ProRule" id="PRU01161"/>
    </source>
</evidence>
<dbReference type="PANTHER" id="PTHR24185:SF1">
    <property type="entry name" value="CALCIUM-INDEPENDENT PHOSPHOLIPASE A2-GAMMA"/>
    <property type="match status" value="1"/>
</dbReference>
<reference evidence="7 8" key="1">
    <citation type="submission" date="2016-10" db="EMBL/GenBank/DDBJ databases">
        <authorList>
            <person name="Varghese N."/>
        </authorList>
    </citation>
    <scope>NUCLEOTIDE SEQUENCE [LARGE SCALE GENOMIC DNA]</scope>
</reference>
<sequence length="280" mass="31559">MFRSVSSSVTSRSTSTERSGADGFEEHGSDDFEKNEFNYGDGLRPWYPCYLTLDGGGVRSYSSLLIVKALMHEVWMWENRLADEEDDEEIATEQKQPKELKLSPRVVKQTPLEKDLLPCHYFDFFYGTSSGGIIATLLGRLRMNIDDAIETFLNIMDAMYGDSARRHSLWPLSTKYSHGPLELFLNGLLGDAKFAEDRTAFSIDEPRTAQTCCLSATPSGFDGYGVAPAILLRTFAFYYSIDTPNWVTRYNEGATDLTVWQTLRATTATPFYFEATHFAA</sequence>
<dbReference type="InterPro" id="IPR002641">
    <property type="entry name" value="PNPLA_dom"/>
</dbReference>
<dbReference type="GO" id="GO:0019369">
    <property type="term" value="P:arachidonate metabolic process"/>
    <property type="evidence" value="ECO:0007669"/>
    <property type="project" value="TreeGrafter"/>
</dbReference>
<keyword evidence="3" id="KW-0443">Lipid metabolism</keyword>
<dbReference type="Gene3D" id="3.40.1090.10">
    <property type="entry name" value="Cytosolic phospholipase A2 catalytic domain"/>
    <property type="match status" value="1"/>
</dbReference>
<evidence type="ECO:0000259" key="6">
    <source>
        <dbReference type="PROSITE" id="PS51635"/>
    </source>
</evidence>
<dbReference type="GO" id="GO:0046486">
    <property type="term" value="P:glycerolipid metabolic process"/>
    <property type="evidence" value="ECO:0007669"/>
    <property type="project" value="UniProtKB-ARBA"/>
</dbReference>
<keyword evidence="1" id="KW-0378">Hydrolase</keyword>
<feature type="compositionally biased region" description="Low complexity" evidence="5">
    <location>
        <begin position="1"/>
        <end position="18"/>
    </location>
</feature>
<dbReference type="PROSITE" id="PS51635">
    <property type="entry name" value="PNPLA"/>
    <property type="match status" value="1"/>
</dbReference>
<feature type="region of interest" description="Disordered" evidence="5">
    <location>
        <begin position="1"/>
        <end position="29"/>
    </location>
</feature>
<feature type="short sequence motif" description="GXSXG" evidence="4">
    <location>
        <begin position="127"/>
        <end position="131"/>
    </location>
</feature>
<feature type="domain" description="PNPLA" evidence="6">
    <location>
        <begin position="51"/>
        <end position="280"/>
    </location>
</feature>
<dbReference type="PANTHER" id="PTHR24185">
    <property type="entry name" value="CALCIUM-INDEPENDENT PHOSPHOLIPASE A2-GAMMA"/>
    <property type="match status" value="1"/>
</dbReference>
<accession>A0A1Y6LLI8</accession>
<comment type="caution">
    <text evidence="4">Lacks conserved residue(s) required for the propagation of feature annotation.</text>
</comment>
<dbReference type="InterPro" id="IPR016035">
    <property type="entry name" value="Acyl_Trfase/lysoPLipase"/>
</dbReference>
<dbReference type="SUPFAM" id="SSF52151">
    <property type="entry name" value="FabD/lysophospholipase-like"/>
    <property type="match status" value="1"/>
</dbReference>
<evidence type="ECO:0000313" key="7">
    <source>
        <dbReference type="EMBL" id="SMY24270.1"/>
    </source>
</evidence>
<evidence type="ECO:0000256" key="2">
    <source>
        <dbReference type="ARBA" id="ARBA00022963"/>
    </source>
</evidence>
<evidence type="ECO:0000256" key="5">
    <source>
        <dbReference type="SAM" id="MobiDB-lite"/>
    </source>
</evidence>
<name>A0A1Y6LLI8_ZYMTR</name>
<evidence type="ECO:0000313" key="8">
    <source>
        <dbReference type="Proteomes" id="UP000215453"/>
    </source>
</evidence>